<dbReference type="AlphaFoldDB" id="A0A9Q9D9K7"/>
<evidence type="ECO:0000313" key="4">
    <source>
        <dbReference type="Proteomes" id="UP001055460"/>
    </source>
</evidence>
<dbReference type="RefSeq" id="WP_029742372.1">
    <property type="nucleotide sequence ID" value="NZ_CAXURO020000001.1"/>
</dbReference>
<feature type="transmembrane region" description="Helical" evidence="1">
    <location>
        <begin position="54"/>
        <end position="72"/>
    </location>
</feature>
<dbReference type="GeneID" id="29519831"/>
<accession>A0A9Q9D9K7</accession>
<dbReference type="EMBL" id="CP098807">
    <property type="protein sequence ID" value="USJ23244.1"/>
    <property type="molecule type" value="Genomic_DNA"/>
</dbReference>
<proteinExistence type="predicted"/>
<evidence type="ECO:0000256" key="1">
    <source>
        <dbReference type="SAM" id="Phobius"/>
    </source>
</evidence>
<dbReference type="Proteomes" id="UP001055460">
    <property type="component" value="Chromosome"/>
</dbReference>
<dbReference type="KEGG" id="eah:FA04_18770"/>
<dbReference type="OrthoDB" id="8421172at2"/>
<dbReference type="Proteomes" id="UP001214094">
    <property type="component" value="Chromosome"/>
</dbReference>
<evidence type="ECO:0000313" key="3">
    <source>
        <dbReference type="EMBL" id="WFP90614.1"/>
    </source>
</evidence>
<evidence type="ECO:0000313" key="2">
    <source>
        <dbReference type="EMBL" id="USJ23244.1"/>
    </source>
</evidence>
<dbReference type="EMBL" id="CP121308">
    <property type="protein sequence ID" value="WFP90614.1"/>
    <property type="molecule type" value="Genomic_DNA"/>
</dbReference>
<keyword evidence="1" id="KW-1133">Transmembrane helix</keyword>
<reference evidence="2" key="1">
    <citation type="submission" date="2022-06" db="EMBL/GenBank/DDBJ databases">
        <title>Physiological and biochemical characterization and genomic elucidation of a strain of the genus Ensifer adhaerens M8 that combines arsenic oxidation and chromium reduction.</title>
        <authorList>
            <person name="Li X."/>
            <person name="Yu c."/>
        </authorList>
    </citation>
    <scope>NUCLEOTIDE SEQUENCE</scope>
    <source>
        <strain evidence="2">M8</strain>
    </source>
</reference>
<protein>
    <submittedName>
        <fullName evidence="2">Uncharacterized protein</fullName>
    </submittedName>
</protein>
<reference evidence="3 5" key="2">
    <citation type="submission" date="2023-03" db="EMBL/GenBank/DDBJ databases">
        <title>Comparative genome and transcriptome analysis combination mining strategies for increasing vitamin B12 production of Ensifer adhaerens strain.</title>
        <authorList>
            <person name="Yongheng L."/>
        </authorList>
    </citation>
    <scope>NUCLEOTIDE SEQUENCE [LARGE SCALE GENOMIC DNA]</scope>
    <source>
        <strain evidence="3 5">Casida A-T305</strain>
    </source>
</reference>
<name>A0A9Q9D9K7_ENSAD</name>
<evidence type="ECO:0000313" key="5">
    <source>
        <dbReference type="Proteomes" id="UP001214094"/>
    </source>
</evidence>
<keyword evidence="1" id="KW-0812">Transmembrane</keyword>
<sequence>MTSGVNRPPLSEDAAEAIAKDIKQGEGHGATSEVPMSFLQSLYRSPLDPARRTHTGFVVLAVIVALLVLFVLI</sequence>
<gene>
    <name evidence="2" type="ORF">NE863_18510</name>
    <name evidence="3" type="ORF">P4B07_19020</name>
</gene>
<organism evidence="2 4">
    <name type="scientific">Ensifer adhaerens</name>
    <name type="common">Sinorhizobium morelense</name>
    <dbReference type="NCBI Taxonomy" id="106592"/>
    <lineage>
        <taxon>Bacteria</taxon>
        <taxon>Pseudomonadati</taxon>
        <taxon>Pseudomonadota</taxon>
        <taxon>Alphaproteobacteria</taxon>
        <taxon>Hyphomicrobiales</taxon>
        <taxon>Rhizobiaceae</taxon>
        <taxon>Sinorhizobium/Ensifer group</taxon>
        <taxon>Ensifer</taxon>
    </lineage>
</organism>
<keyword evidence="5" id="KW-1185">Reference proteome</keyword>
<keyword evidence="1" id="KW-0472">Membrane</keyword>